<comment type="caution">
    <text evidence="12">The sequence shown here is derived from an EMBL/GenBank/DDBJ whole genome shotgun (WGS) entry which is preliminary data.</text>
</comment>
<dbReference type="Proteomes" id="UP001596391">
    <property type="component" value="Unassembled WGS sequence"/>
</dbReference>
<evidence type="ECO:0000256" key="5">
    <source>
        <dbReference type="ARBA" id="ARBA00022741"/>
    </source>
</evidence>
<keyword evidence="5 10" id="KW-0547">Nucleotide-binding</keyword>
<comment type="catalytic activity">
    <reaction evidence="9 10">
        <text>tRNA(Gly) + glycine + ATP = glycyl-tRNA(Gly) + AMP + diphosphate</text>
        <dbReference type="Rhea" id="RHEA:16013"/>
        <dbReference type="Rhea" id="RHEA-COMP:9664"/>
        <dbReference type="Rhea" id="RHEA-COMP:9683"/>
        <dbReference type="ChEBI" id="CHEBI:30616"/>
        <dbReference type="ChEBI" id="CHEBI:33019"/>
        <dbReference type="ChEBI" id="CHEBI:57305"/>
        <dbReference type="ChEBI" id="CHEBI:78442"/>
        <dbReference type="ChEBI" id="CHEBI:78522"/>
        <dbReference type="ChEBI" id="CHEBI:456215"/>
        <dbReference type="EC" id="6.1.1.14"/>
    </reaction>
</comment>
<dbReference type="NCBIfam" id="TIGR00211">
    <property type="entry name" value="glyS"/>
    <property type="match status" value="1"/>
</dbReference>
<evidence type="ECO:0000256" key="3">
    <source>
        <dbReference type="ARBA" id="ARBA00022490"/>
    </source>
</evidence>
<dbReference type="PANTHER" id="PTHR30075">
    <property type="entry name" value="GLYCYL-TRNA SYNTHETASE"/>
    <property type="match status" value="1"/>
</dbReference>
<dbReference type="GO" id="GO:0004820">
    <property type="term" value="F:glycine-tRNA ligase activity"/>
    <property type="evidence" value="ECO:0007669"/>
    <property type="project" value="UniProtKB-EC"/>
</dbReference>
<evidence type="ECO:0000256" key="7">
    <source>
        <dbReference type="ARBA" id="ARBA00022917"/>
    </source>
</evidence>
<dbReference type="InterPro" id="IPR008909">
    <property type="entry name" value="DALR_anticod-bd"/>
</dbReference>
<dbReference type="InterPro" id="IPR015944">
    <property type="entry name" value="Gly-tRNA-synth_bsu"/>
</dbReference>
<evidence type="ECO:0000313" key="12">
    <source>
        <dbReference type="EMBL" id="MFC6647038.1"/>
    </source>
</evidence>
<gene>
    <name evidence="10 12" type="primary">glyS</name>
    <name evidence="12" type="ORF">ACFQBQ_15930</name>
</gene>
<comment type="subcellular location">
    <subcellularLocation>
        <location evidence="1 10">Cytoplasm</location>
    </subcellularLocation>
</comment>
<evidence type="ECO:0000256" key="9">
    <source>
        <dbReference type="ARBA" id="ARBA00047937"/>
    </source>
</evidence>
<sequence>MAEFLFEIGLEEVPARMIPGAEAELLRRVVALLGKEHLLPEGFEALSDAKSYSSPRRLAVYISDVLAVQPDITEEATGPAVKIAFKDGVPTPAAEAFAKKNGIAVSELKTITTPKGEYIAASTVKKGRSAAEVIASELPKELAAIYWAKNMRWIPGSTQTFVRPVQWMVCLLGDAVVPVEFAGKTAERVSFGHRVLSSGEAFEVQTPASYLAQLEGEYVLADVEARRHKIRKTLDHVCRTVPGARWREDEALVEKMTHLVEWPDVLLGSFEPEYLALPEEVLVTVMRDHQNYFALEGADGKLLPYFLAVTNISLTEANAPIIKGNNERVLRARFNDARFFWEFDQRTPLEERVKLLENVTFQKDLGTYALKSERIGALAAKLAQGIDGVDTAALAEAARLAKADLTTELVKEFTELQGVIGGLYAKSQGVSAVAADAIYDQYTPASMEDGVPRSLEGALLGVADRADTIAGMFGLGLEPTGSKDPFALRRAANSIVKILVEGELALTLQQIVEHAAKDEATATKMLNFFRDRVEFYMREVNGTSYDVVAAVLAAGFYDVRDAVARAAAVSAARGGDDFIAVSAAFKRMKNILTQANFALAADAKLAPAGVAVEDALIAKFNEVEAVVTKAAASQDYAAALASIATLRKEVDAFFEGVMVNDPDAAVRERRLTLLAKIVASVAAIADFAEIVAAG</sequence>
<evidence type="ECO:0000313" key="13">
    <source>
        <dbReference type="Proteomes" id="UP001596391"/>
    </source>
</evidence>
<evidence type="ECO:0000256" key="6">
    <source>
        <dbReference type="ARBA" id="ARBA00022840"/>
    </source>
</evidence>
<accession>A0ABW1ZDU5</accession>
<dbReference type="InterPro" id="IPR006194">
    <property type="entry name" value="Gly-tRNA-synth_heterodimer"/>
</dbReference>
<dbReference type="EC" id="6.1.1.14" evidence="10"/>
<evidence type="ECO:0000256" key="1">
    <source>
        <dbReference type="ARBA" id="ARBA00004496"/>
    </source>
</evidence>
<proteinExistence type="inferred from homology"/>
<dbReference type="Pfam" id="PF02092">
    <property type="entry name" value="tRNA_synt_2f"/>
    <property type="match status" value="1"/>
</dbReference>
<evidence type="ECO:0000256" key="8">
    <source>
        <dbReference type="ARBA" id="ARBA00023146"/>
    </source>
</evidence>
<comment type="subunit">
    <text evidence="10">Tetramer of two alpha and two beta subunits.</text>
</comment>
<comment type="similarity">
    <text evidence="2 10">Belongs to the class-II aminoacyl-tRNA synthetase family.</text>
</comment>
<dbReference type="PANTHER" id="PTHR30075:SF2">
    <property type="entry name" value="GLYCINE--TRNA LIGASE, CHLOROPLASTIC_MITOCHONDRIAL 2"/>
    <property type="match status" value="1"/>
</dbReference>
<keyword evidence="7 10" id="KW-0648">Protein biosynthesis</keyword>
<dbReference type="Pfam" id="PF05746">
    <property type="entry name" value="DALR_1"/>
    <property type="match status" value="1"/>
</dbReference>
<dbReference type="PROSITE" id="PS50861">
    <property type="entry name" value="AA_TRNA_LIGASE_II_GLYAB"/>
    <property type="match status" value="1"/>
</dbReference>
<keyword evidence="8 10" id="KW-0030">Aminoacyl-tRNA synthetase</keyword>
<evidence type="ECO:0000256" key="10">
    <source>
        <dbReference type="HAMAP-Rule" id="MF_00255"/>
    </source>
</evidence>
<reference evidence="13" key="1">
    <citation type="journal article" date="2019" name="Int. J. Syst. Evol. Microbiol.">
        <title>The Global Catalogue of Microorganisms (GCM) 10K type strain sequencing project: providing services to taxonomists for standard genome sequencing and annotation.</title>
        <authorList>
            <consortium name="The Broad Institute Genomics Platform"/>
            <consortium name="The Broad Institute Genome Sequencing Center for Infectious Disease"/>
            <person name="Wu L."/>
            <person name="Ma J."/>
        </authorList>
    </citation>
    <scope>NUCLEOTIDE SEQUENCE [LARGE SCALE GENOMIC DNA]</scope>
    <source>
        <strain evidence="13">CGMCC 1.16026</strain>
    </source>
</reference>
<evidence type="ECO:0000256" key="2">
    <source>
        <dbReference type="ARBA" id="ARBA00008226"/>
    </source>
</evidence>
<evidence type="ECO:0000259" key="11">
    <source>
        <dbReference type="Pfam" id="PF05746"/>
    </source>
</evidence>
<dbReference type="EMBL" id="JBHSWI010000001">
    <property type="protein sequence ID" value="MFC6647038.1"/>
    <property type="molecule type" value="Genomic_DNA"/>
</dbReference>
<dbReference type="PRINTS" id="PR01045">
    <property type="entry name" value="TRNASYNTHGB"/>
</dbReference>
<dbReference type="HAMAP" id="MF_00255">
    <property type="entry name" value="Gly_tRNA_synth_beta"/>
    <property type="match status" value="1"/>
</dbReference>
<keyword evidence="6 10" id="KW-0067">ATP-binding</keyword>
<dbReference type="SUPFAM" id="SSF109604">
    <property type="entry name" value="HD-domain/PDEase-like"/>
    <property type="match status" value="1"/>
</dbReference>
<organism evidence="12 13">
    <name type="scientific">Granulicella cerasi</name>
    <dbReference type="NCBI Taxonomy" id="741063"/>
    <lineage>
        <taxon>Bacteria</taxon>
        <taxon>Pseudomonadati</taxon>
        <taxon>Acidobacteriota</taxon>
        <taxon>Terriglobia</taxon>
        <taxon>Terriglobales</taxon>
        <taxon>Acidobacteriaceae</taxon>
        <taxon>Granulicella</taxon>
    </lineage>
</organism>
<feature type="domain" description="DALR anticodon binding" evidence="11">
    <location>
        <begin position="583"/>
        <end position="677"/>
    </location>
</feature>
<protein>
    <recommendedName>
        <fullName evidence="10">Glycine--tRNA ligase beta subunit</fullName>
        <ecNumber evidence="10">6.1.1.14</ecNumber>
    </recommendedName>
    <alternativeName>
        <fullName evidence="10">Glycyl-tRNA synthetase beta subunit</fullName>
        <shortName evidence="10">GlyRS</shortName>
    </alternativeName>
</protein>
<keyword evidence="13" id="KW-1185">Reference proteome</keyword>
<keyword evidence="3 10" id="KW-0963">Cytoplasm</keyword>
<evidence type="ECO:0000256" key="4">
    <source>
        <dbReference type="ARBA" id="ARBA00022598"/>
    </source>
</evidence>
<name>A0ABW1ZDU5_9BACT</name>
<dbReference type="RefSeq" id="WP_263371029.1">
    <property type="nucleotide sequence ID" value="NZ_JAGSYD010000002.1"/>
</dbReference>
<keyword evidence="4 10" id="KW-0436">Ligase</keyword>